<name>A0A370U988_9GAMM</name>
<evidence type="ECO:0000313" key="3">
    <source>
        <dbReference type="EMBL" id="RDL44356.1"/>
    </source>
</evidence>
<evidence type="ECO:0000256" key="1">
    <source>
        <dbReference type="SAM" id="Coils"/>
    </source>
</evidence>
<proteinExistence type="predicted"/>
<evidence type="ECO:0000256" key="2">
    <source>
        <dbReference type="SAM" id="MobiDB-lite"/>
    </source>
</evidence>
<keyword evidence="1" id="KW-0175">Coiled coil</keyword>
<keyword evidence="4" id="KW-1185">Reference proteome</keyword>
<comment type="caution">
    <text evidence="3">The sequence shown here is derived from an EMBL/GenBank/DDBJ whole genome shotgun (WGS) entry which is preliminary data.</text>
</comment>
<feature type="region of interest" description="Disordered" evidence="2">
    <location>
        <begin position="625"/>
        <end position="652"/>
    </location>
</feature>
<reference evidence="3 4" key="1">
    <citation type="submission" date="2018-06" db="EMBL/GenBank/DDBJ databases">
        <title>Marinomonas sp. YLB-05 draft genome sequence.</title>
        <authorList>
            <person name="Yu L."/>
            <person name="Tang X."/>
        </authorList>
    </citation>
    <scope>NUCLEOTIDE SEQUENCE [LARGE SCALE GENOMIC DNA]</scope>
    <source>
        <strain evidence="3 4">YLB-05</strain>
    </source>
</reference>
<feature type="compositionally biased region" description="Polar residues" evidence="2">
    <location>
        <begin position="625"/>
        <end position="636"/>
    </location>
</feature>
<dbReference type="Proteomes" id="UP000254326">
    <property type="component" value="Unassembled WGS sequence"/>
</dbReference>
<protein>
    <recommendedName>
        <fullName evidence="5">Portal protein</fullName>
    </recommendedName>
</protein>
<dbReference type="AlphaFoldDB" id="A0A370U988"/>
<sequence length="652" mass="73070">MAGLLNFVSNDQLVEREQAEIKEKEEKTRQKYNALGLSLANKYDEWKRAKEPIELRWLDALRAFNSQYDADTKKVLDAAPERSKVYVGLTRTKVMAAYSRLIDLLFQSSDSFWGIDSTPSPEMPEQELKALKHIAIQQVAQSGEQLTPDAVEEYYNRLVEFARDEFKDLAKEAAKEMEKEIKDILVEGEAEKHLKSSILEACITGSGCVKGATVNVLSDSVWSQTEGQWSLDVREKVTADVESVSVFDIVPDPFATSMDDMEGLFRRHVLNRSQFRALAKNGFSEQEILASLVDYEHGNHTLSDSETARRNIAGMSNESSSNRFEVLEYWGTVDGRDLRLAGVQVENEQVEYQANVWICGNHVLKARLNPLVPERIPYNIFPYERVPHQFWGIGVPEMMKDSQTTMNAGVRIFVDNAAVSSGPMGEINVDMIPDGMRLEDFMTAKPWKLYPRSGGAPEAPMIRWNQPSANGQAINHIIEMFRRFADEETSLPSYTHGETGQGLNKTASGMSMLMGAANVAIKSVVKNFDDYLTKPLIQSLFDFCMKWSDNEEAKSGDIKVMARGSTALISKELQSQRLMQFTQMTVNPVDMQLTDRKFLLKSIAESLDINADKALLSDEQIQNAAARSQLNPSSEGEQPALGSPEQVPAQST</sequence>
<gene>
    <name evidence="3" type="ORF">DN730_08100</name>
</gene>
<dbReference type="RefSeq" id="WP_115467619.1">
    <property type="nucleotide sequence ID" value="NZ_QKRA01000003.1"/>
</dbReference>
<evidence type="ECO:0008006" key="5">
    <source>
        <dbReference type="Google" id="ProtNLM"/>
    </source>
</evidence>
<dbReference type="Pfam" id="PF23899">
    <property type="entry name" value="SU10_portal"/>
    <property type="match status" value="1"/>
</dbReference>
<evidence type="ECO:0000313" key="4">
    <source>
        <dbReference type="Proteomes" id="UP000254326"/>
    </source>
</evidence>
<dbReference type="OrthoDB" id="6105065at2"/>
<organism evidence="3 4">
    <name type="scientific">Marinomonas piezotolerans</name>
    <dbReference type="NCBI Taxonomy" id="2213058"/>
    <lineage>
        <taxon>Bacteria</taxon>
        <taxon>Pseudomonadati</taxon>
        <taxon>Pseudomonadota</taxon>
        <taxon>Gammaproteobacteria</taxon>
        <taxon>Oceanospirillales</taxon>
        <taxon>Oceanospirillaceae</taxon>
        <taxon>Marinomonas</taxon>
    </lineage>
</organism>
<dbReference type="EMBL" id="QKRA01000003">
    <property type="protein sequence ID" value="RDL44356.1"/>
    <property type="molecule type" value="Genomic_DNA"/>
</dbReference>
<accession>A0A370U988</accession>
<dbReference type="InterPro" id="IPR056909">
    <property type="entry name" value="SU10_portal"/>
</dbReference>
<feature type="coiled-coil region" evidence="1">
    <location>
        <begin position="159"/>
        <end position="187"/>
    </location>
</feature>